<dbReference type="SUPFAM" id="SSF46689">
    <property type="entry name" value="Homeodomain-like"/>
    <property type="match status" value="2"/>
</dbReference>
<reference evidence="6 7" key="1">
    <citation type="submission" date="2021-03" db="EMBL/GenBank/DDBJ databases">
        <title>Paenibacillus artemisicola MWE-103 whole genome sequence.</title>
        <authorList>
            <person name="Ham Y.J."/>
        </authorList>
    </citation>
    <scope>NUCLEOTIDE SEQUENCE [LARGE SCALE GENOMIC DNA]</scope>
    <source>
        <strain evidence="6 7">MWE-103</strain>
    </source>
</reference>
<dbReference type="Gene3D" id="1.10.10.60">
    <property type="entry name" value="Homeodomain-like"/>
    <property type="match status" value="2"/>
</dbReference>
<evidence type="ECO:0000256" key="4">
    <source>
        <dbReference type="SAM" id="MobiDB-lite"/>
    </source>
</evidence>
<evidence type="ECO:0000256" key="2">
    <source>
        <dbReference type="ARBA" id="ARBA00023125"/>
    </source>
</evidence>
<feature type="compositionally biased region" description="Basic and acidic residues" evidence="4">
    <location>
        <begin position="286"/>
        <end position="332"/>
    </location>
</feature>
<sequence>MEIRSIRTDAMLYHHSVDVRRTASYDLHCHHYYEVFYLIAGRVGYLVEGRRFAPEPGSFLLIPPNVFHGVRVESDDAYERLALHFAPELLHPESRSALLAPFHAASGSKAFCVADARGLRPFLDQLLDAGGMDETLRGLSLRIRLEALLSQIARMAPAPAGAPAAAPGLAERLIDHVNAHVTEPLSLDELSASFYVSKHHLNKVFRKAAGTTVGNYVLRKRVALAQRLLREGRSAASAAADAGFRDYSSFYRAFKNVCGCAPSACVPSFGRRGSSGAALDQAADQQQERQDERDEQDVRREDDGIPVQHVRDVGIENEREGDHQHAAGERQRPVIAEPQHLREARDPAVIIEGRFDIRRNEPHAGQHRLDALQEVADVDLLDQGVARKHAPGRDVRSENENAEQRHERDAQPAHQRERVHAGPGLLRIPDPRENRE</sequence>
<dbReference type="InterPro" id="IPR003313">
    <property type="entry name" value="AraC-bd"/>
</dbReference>
<dbReference type="Proteomes" id="UP000670947">
    <property type="component" value="Unassembled WGS sequence"/>
</dbReference>
<feature type="compositionally biased region" description="Basic and acidic residues" evidence="4">
    <location>
        <begin position="391"/>
        <end position="420"/>
    </location>
</feature>
<gene>
    <name evidence="6" type="ORF">I8J29_11330</name>
</gene>
<dbReference type="SMART" id="SM00342">
    <property type="entry name" value="HTH_ARAC"/>
    <property type="match status" value="1"/>
</dbReference>
<feature type="domain" description="HTH araC/xylS-type" evidence="5">
    <location>
        <begin position="171"/>
        <end position="268"/>
    </location>
</feature>
<name>A0ABS3W938_9BACL</name>
<dbReference type="PROSITE" id="PS01124">
    <property type="entry name" value="HTH_ARAC_FAMILY_2"/>
    <property type="match status" value="1"/>
</dbReference>
<dbReference type="PANTHER" id="PTHR43280">
    <property type="entry name" value="ARAC-FAMILY TRANSCRIPTIONAL REGULATOR"/>
    <property type="match status" value="1"/>
</dbReference>
<dbReference type="PANTHER" id="PTHR43280:SF2">
    <property type="entry name" value="HTH-TYPE TRANSCRIPTIONAL REGULATOR EXSA"/>
    <property type="match status" value="1"/>
</dbReference>
<dbReference type="EMBL" id="JAGGDJ010000005">
    <property type="protein sequence ID" value="MBO7744792.1"/>
    <property type="molecule type" value="Genomic_DNA"/>
</dbReference>
<evidence type="ECO:0000259" key="5">
    <source>
        <dbReference type="PROSITE" id="PS01124"/>
    </source>
</evidence>
<keyword evidence="2" id="KW-0238">DNA-binding</keyword>
<evidence type="ECO:0000313" key="7">
    <source>
        <dbReference type="Proteomes" id="UP000670947"/>
    </source>
</evidence>
<evidence type="ECO:0000313" key="6">
    <source>
        <dbReference type="EMBL" id="MBO7744792.1"/>
    </source>
</evidence>
<accession>A0ABS3W938</accession>
<dbReference type="Pfam" id="PF02311">
    <property type="entry name" value="AraC_binding"/>
    <property type="match status" value="1"/>
</dbReference>
<dbReference type="Pfam" id="PF12833">
    <property type="entry name" value="HTH_18"/>
    <property type="match status" value="1"/>
</dbReference>
<dbReference type="InterPro" id="IPR009057">
    <property type="entry name" value="Homeodomain-like_sf"/>
</dbReference>
<comment type="caution">
    <text evidence="6">The sequence shown here is derived from an EMBL/GenBank/DDBJ whole genome shotgun (WGS) entry which is preliminary data.</text>
</comment>
<dbReference type="Gene3D" id="2.60.120.10">
    <property type="entry name" value="Jelly Rolls"/>
    <property type="match status" value="1"/>
</dbReference>
<keyword evidence="1" id="KW-0805">Transcription regulation</keyword>
<evidence type="ECO:0000256" key="1">
    <source>
        <dbReference type="ARBA" id="ARBA00023015"/>
    </source>
</evidence>
<keyword evidence="3" id="KW-0804">Transcription</keyword>
<feature type="region of interest" description="Disordered" evidence="4">
    <location>
        <begin position="271"/>
        <end position="346"/>
    </location>
</feature>
<evidence type="ECO:0000256" key="3">
    <source>
        <dbReference type="ARBA" id="ARBA00023163"/>
    </source>
</evidence>
<keyword evidence="7" id="KW-1185">Reference proteome</keyword>
<feature type="region of interest" description="Disordered" evidence="4">
    <location>
        <begin position="385"/>
        <end position="436"/>
    </location>
</feature>
<proteinExistence type="predicted"/>
<dbReference type="InterPro" id="IPR037923">
    <property type="entry name" value="HTH-like"/>
</dbReference>
<dbReference type="SUPFAM" id="SSF51215">
    <property type="entry name" value="Regulatory protein AraC"/>
    <property type="match status" value="1"/>
</dbReference>
<dbReference type="InterPro" id="IPR018060">
    <property type="entry name" value="HTH_AraC"/>
</dbReference>
<dbReference type="InterPro" id="IPR014710">
    <property type="entry name" value="RmlC-like_jellyroll"/>
</dbReference>
<organism evidence="6 7">
    <name type="scientific">Paenibacillus artemisiicola</name>
    <dbReference type="NCBI Taxonomy" id="1172618"/>
    <lineage>
        <taxon>Bacteria</taxon>
        <taxon>Bacillati</taxon>
        <taxon>Bacillota</taxon>
        <taxon>Bacilli</taxon>
        <taxon>Bacillales</taxon>
        <taxon>Paenibacillaceae</taxon>
        <taxon>Paenibacillus</taxon>
    </lineage>
</organism>
<protein>
    <submittedName>
        <fullName evidence="6">Helix-turn-helix transcriptional regulator</fullName>
    </submittedName>
</protein>